<dbReference type="Proteomes" id="UP000186817">
    <property type="component" value="Unassembled WGS sequence"/>
</dbReference>
<protein>
    <submittedName>
        <fullName evidence="1">Uncharacterized protein</fullName>
    </submittedName>
</protein>
<sequence length="481" mass="52309">MGDDWRCAEGSSENPRRLFCRKSQIGSQSQFDDECGMEVSQVFLLMHGRVEMMLARSAGVVDVSNFRRLIDQPMDAVTQREARHSPRATRAQLRFDFQVKDLVPEETETLLVAGSAVPKDEGGDAVAGRQRVQKTAWGYTGASGPGGTARKKQPWKLRPKGAMMEWASSQQGEQAAGNLHGRWQPVFTAFLVKGQGRCPAQGCKEDQVGWRWGPGPGLVGSLEASEGGMTKVEIPAAPLRLHCTHCGQVGHSAPMTAQQAIQQLPRVEGNSVAISGHGGLRLCSDEAVVASGPTVAQRHEDFSQLRVLQGCGGDDPFGTIKSAALPEVPLKPELLAQRKVLESTGSVFLILRRSLQAGAEDRHVFVAELLFLSAAWVPSLGHHLHMQMGSLDSLESIPRLSISTAGLMSEGGEQGQVESSLEIWSLRGLVIETDEVASKLAHHWLRLLMRQSQAGAQTCRDLTRTSVVWKGGYLKLEYNLI</sequence>
<proteinExistence type="predicted"/>
<comment type="caution">
    <text evidence="1">The sequence shown here is derived from an EMBL/GenBank/DDBJ whole genome shotgun (WGS) entry which is preliminary data.</text>
</comment>
<dbReference type="AlphaFoldDB" id="A0A1Q9EDD6"/>
<evidence type="ECO:0000313" key="2">
    <source>
        <dbReference type="Proteomes" id="UP000186817"/>
    </source>
</evidence>
<name>A0A1Q9EDD6_SYMMI</name>
<reference evidence="1 2" key="1">
    <citation type="submission" date="2016-02" db="EMBL/GenBank/DDBJ databases">
        <title>Genome analysis of coral dinoflagellate symbionts highlights evolutionary adaptations to a symbiotic lifestyle.</title>
        <authorList>
            <person name="Aranda M."/>
            <person name="Li Y."/>
            <person name="Liew Y.J."/>
            <person name="Baumgarten S."/>
            <person name="Simakov O."/>
            <person name="Wilson M."/>
            <person name="Piel J."/>
            <person name="Ashoor H."/>
            <person name="Bougouffa S."/>
            <person name="Bajic V.B."/>
            <person name="Ryu T."/>
            <person name="Ravasi T."/>
            <person name="Bayer T."/>
            <person name="Micklem G."/>
            <person name="Kim H."/>
            <person name="Bhak J."/>
            <person name="Lajeunesse T.C."/>
            <person name="Voolstra C.R."/>
        </authorList>
    </citation>
    <scope>NUCLEOTIDE SEQUENCE [LARGE SCALE GENOMIC DNA]</scope>
    <source>
        <strain evidence="1 2">CCMP2467</strain>
    </source>
</reference>
<gene>
    <name evidence="1" type="ORF">AK812_SmicGene11381</name>
</gene>
<evidence type="ECO:0000313" key="1">
    <source>
        <dbReference type="EMBL" id="OLQ05433.1"/>
    </source>
</evidence>
<accession>A0A1Q9EDD6</accession>
<dbReference type="EMBL" id="LSRX01000185">
    <property type="protein sequence ID" value="OLQ05433.1"/>
    <property type="molecule type" value="Genomic_DNA"/>
</dbReference>
<keyword evidence="2" id="KW-1185">Reference proteome</keyword>
<organism evidence="1 2">
    <name type="scientific">Symbiodinium microadriaticum</name>
    <name type="common">Dinoflagellate</name>
    <name type="synonym">Zooxanthella microadriatica</name>
    <dbReference type="NCBI Taxonomy" id="2951"/>
    <lineage>
        <taxon>Eukaryota</taxon>
        <taxon>Sar</taxon>
        <taxon>Alveolata</taxon>
        <taxon>Dinophyceae</taxon>
        <taxon>Suessiales</taxon>
        <taxon>Symbiodiniaceae</taxon>
        <taxon>Symbiodinium</taxon>
    </lineage>
</organism>